<keyword evidence="2" id="KW-1185">Reference proteome</keyword>
<comment type="caution">
    <text evidence="1">The sequence shown here is derived from an EMBL/GenBank/DDBJ whole genome shotgun (WGS) entry which is preliminary data.</text>
</comment>
<sequence length="520" mass="56745">MSQCQFFKLPLLVPRAESSISALTSATAPRGIGACFAAYISQEFGWQLVLAPRHRQPTASRCILFTLLPFITLEIDIASVLCPPFTTSTRPACSSAFFFVLRQEWDAESILTLARSSLWLIMLGDCAAVTFAHFGERFVECVRTGVVDAGSEDREPGGSRLGTLSGLGSRGSSLSISTRLVGFAEALMMSLSYLYSGVIATYIALSCLVEIVLAVFAAKLVVCGGVHTRTRICGSQMLAHGSELMSPSRCVLVARGGNIMKPAHSSSRAPFNIVWERRSFSDRACDNTYLSLKVSYRSLRTPMDDGGTKKSSDDYVASLSYKHWWITEVMPGGVAGYHAGHNEEGLTQVSKFKTDRPPDTIHLVILSRASNPLFTLTVGGGLDSRSPRLISPFGDLPVGVYGRNIVGTQRGQFDWNFREFIPLQRDKISRRREASRRPEVTMESIMKAWWRASGALPSPTRGMVIGGGEPEENPTLMGWWGSSGSPTKLELPAAPSVRRLPLCVGLYVEAGYRDDVVVPP</sequence>
<organism evidence="1 2">
    <name type="scientific">Favolaschia claudopus</name>
    <dbReference type="NCBI Taxonomy" id="2862362"/>
    <lineage>
        <taxon>Eukaryota</taxon>
        <taxon>Fungi</taxon>
        <taxon>Dikarya</taxon>
        <taxon>Basidiomycota</taxon>
        <taxon>Agaricomycotina</taxon>
        <taxon>Agaricomycetes</taxon>
        <taxon>Agaricomycetidae</taxon>
        <taxon>Agaricales</taxon>
        <taxon>Marasmiineae</taxon>
        <taxon>Mycenaceae</taxon>
        <taxon>Favolaschia</taxon>
    </lineage>
</organism>
<dbReference type="EMBL" id="JAWWNJ010000037">
    <property type="protein sequence ID" value="KAK7022594.1"/>
    <property type="molecule type" value="Genomic_DNA"/>
</dbReference>
<evidence type="ECO:0000313" key="1">
    <source>
        <dbReference type="EMBL" id="KAK7022594.1"/>
    </source>
</evidence>
<name>A0AAW0BAG9_9AGAR</name>
<evidence type="ECO:0000313" key="2">
    <source>
        <dbReference type="Proteomes" id="UP001362999"/>
    </source>
</evidence>
<dbReference type="Proteomes" id="UP001362999">
    <property type="component" value="Unassembled WGS sequence"/>
</dbReference>
<gene>
    <name evidence="1" type="ORF">R3P38DRAFT_2780589</name>
</gene>
<reference evidence="1 2" key="1">
    <citation type="journal article" date="2024" name="J Genomics">
        <title>Draft genome sequencing and assembly of Favolaschia claudopus CIRM-BRFM 2984 isolated from oak limbs.</title>
        <authorList>
            <person name="Navarro D."/>
            <person name="Drula E."/>
            <person name="Chaduli D."/>
            <person name="Cazenave R."/>
            <person name="Ahrendt S."/>
            <person name="Wang J."/>
            <person name="Lipzen A."/>
            <person name="Daum C."/>
            <person name="Barry K."/>
            <person name="Grigoriev I.V."/>
            <person name="Favel A."/>
            <person name="Rosso M.N."/>
            <person name="Martin F."/>
        </authorList>
    </citation>
    <scope>NUCLEOTIDE SEQUENCE [LARGE SCALE GENOMIC DNA]</scope>
    <source>
        <strain evidence="1 2">CIRM-BRFM 2984</strain>
    </source>
</reference>
<accession>A0AAW0BAG9</accession>
<protein>
    <submittedName>
        <fullName evidence="1">Uncharacterized protein</fullName>
    </submittedName>
</protein>
<proteinExistence type="predicted"/>
<dbReference type="AlphaFoldDB" id="A0AAW0BAG9"/>